<dbReference type="InterPro" id="IPR029063">
    <property type="entry name" value="SAM-dependent_MTases_sf"/>
</dbReference>
<dbReference type="AlphaFoldDB" id="A0A1R1MK60"/>
<dbReference type="InterPro" id="IPR025714">
    <property type="entry name" value="Methyltranfer_dom"/>
</dbReference>
<accession>A0A1R1MK60</accession>
<evidence type="ECO:0000313" key="3">
    <source>
        <dbReference type="Proteomes" id="UP000187408"/>
    </source>
</evidence>
<keyword evidence="3" id="KW-1185">Reference proteome</keyword>
<dbReference type="OrthoDB" id="13021at2"/>
<feature type="domain" description="Methyltransferase" evidence="1">
    <location>
        <begin position="9"/>
        <end position="88"/>
    </location>
</feature>
<comment type="caution">
    <text evidence="2">The sequence shown here is derived from an EMBL/GenBank/DDBJ whole genome shotgun (WGS) entry which is preliminary data.</text>
</comment>
<sequence length="91" mass="10251">MIEKLSLKGNELVLDIGCGDGKITFEIARRVPDGYVVGIDSSEEMIKLASKMFSPSKYPNLSFRFLDIQEMDFSGEFDVIFSNAALHWIID</sequence>
<dbReference type="PANTHER" id="PTHR43861">
    <property type="entry name" value="TRANS-ACONITATE 2-METHYLTRANSFERASE-RELATED"/>
    <property type="match status" value="1"/>
</dbReference>
<gene>
    <name evidence="2" type="ORF">BLW93_07150</name>
</gene>
<dbReference type="Proteomes" id="UP000187408">
    <property type="component" value="Unassembled WGS sequence"/>
</dbReference>
<dbReference type="PANTHER" id="PTHR43861:SF1">
    <property type="entry name" value="TRANS-ACONITATE 2-METHYLTRANSFERASE"/>
    <property type="match status" value="1"/>
</dbReference>
<organism evidence="2 3">
    <name type="scientific">Desulfurobacterium indicum</name>
    <dbReference type="NCBI Taxonomy" id="1914305"/>
    <lineage>
        <taxon>Bacteria</taxon>
        <taxon>Pseudomonadati</taxon>
        <taxon>Aquificota</taxon>
        <taxon>Aquificia</taxon>
        <taxon>Desulfurobacteriales</taxon>
        <taxon>Desulfurobacteriaceae</taxon>
        <taxon>Desulfurobacterium</taxon>
    </lineage>
</organism>
<protein>
    <recommendedName>
        <fullName evidence="1">Methyltransferase domain-containing protein</fullName>
    </recommendedName>
</protein>
<dbReference type="CDD" id="cd02440">
    <property type="entry name" value="AdoMet_MTases"/>
    <property type="match status" value="1"/>
</dbReference>
<dbReference type="RefSeq" id="WP_076713414.1">
    <property type="nucleotide sequence ID" value="NZ_MOEN01000029.1"/>
</dbReference>
<dbReference type="STRING" id="1914305.BLW93_07150"/>
<dbReference type="EMBL" id="MOEN01000029">
    <property type="protein sequence ID" value="OMH40090.1"/>
    <property type="molecule type" value="Genomic_DNA"/>
</dbReference>
<dbReference type="Pfam" id="PF13847">
    <property type="entry name" value="Methyltransf_31"/>
    <property type="match status" value="1"/>
</dbReference>
<name>A0A1R1MK60_9BACT</name>
<proteinExistence type="predicted"/>
<evidence type="ECO:0000259" key="1">
    <source>
        <dbReference type="Pfam" id="PF13847"/>
    </source>
</evidence>
<dbReference type="Gene3D" id="3.40.50.150">
    <property type="entry name" value="Vaccinia Virus protein VP39"/>
    <property type="match status" value="1"/>
</dbReference>
<reference evidence="2 3" key="1">
    <citation type="submission" date="2016-10" db="EMBL/GenBank/DDBJ databases">
        <title>Genome sequence of a sulfur-reducing bacterium Desulfurobacterium indicum K6013.</title>
        <authorList>
            <person name="Cao J."/>
            <person name="Shao Z."/>
            <person name="Alain K."/>
            <person name="Jebbar M."/>
        </authorList>
    </citation>
    <scope>NUCLEOTIDE SEQUENCE [LARGE SCALE GENOMIC DNA]</scope>
    <source>
        <strain evidence="2 3">K6013</strain>
    </source>
</reference>
<evidence type="ECO:0000313" key="2">
    <source>
        <dbReference type="EMBL" id="OMH40090.1"/>
    </source>
</evidence>
<dbReference type="SUPFAM" id="SSF53335">
    <property type="entry name" value="S-adenosyl-L-methionine-dependent methyltransferases"/>
    <property type="match status" value="1"/>
</dbReference>